<dbReference type="SUPFAM" id="SSF50729">
    <property type="entry name" value="PH domain-like"/>
    <property type="match status" value="1"/>
</dbReference>
<dbReference type="AlphaFoldDB" id="A0ABD2MK05"/>
<dbReference type="PROSITE" id="PS51113">
    <property type="entry name" value="ZF_BTK"/>
    <property type="match status" value="1"/>
</dbReference>
<dbReference type="PROSITE" id="PS50003">
    <property type="entry name" value="PH_DOMAIN"/>
    <property type="match status" value="1"/>
</dbReference>
<dbReference type="InterPro" id="IPR001562">
    <property type="entry name" value="Znf_Btk_motif"/>
</dbReference>
<feature type="compositionally biased region" description="Basic and acidic residues" evidence="5">
    <location>
        <begin position="118"/>
        <end position="132"/>
    </location>
</feature>
<gene>
    <name evidence="7" type="ORF">HHI36_010882</name>
</gene>
<dbReference type="Gene3D" id="2.30.29.30">
    <property type="entry name" value="Pleckstrin-homology domain (PH domain)/Phosphotyrosine-binding domain (PTB)"/>
    <property type="match status" value="1"/>
</dbReference>
<keyword evidence="8" id="KW-1185">Reference proteome</keyword>
<evidence type="ECO:0000256" key="2">
    <source>
        <dbReference type="ARBA" id="ARBA00022771"/>
    </source>
</evidence>
<feature type="region of interest" description="Disordered" evidence="5">
    <location>
        <begin position="106"/>
        <end position="132"/>
    </location>
</feature>
<dbReference type="Pfam" id="PF00779">
    <property type="entry name" value="BTK"/>
    <property type="match status" value="1"/>
</dbReference>
<evidence type="ECO:0000256" key="1">
    <source>
        <dbReference type="ARBA" id="ARBA00022723"/>
    </source>
</evidence>
<keyword evidence="1" id="KW-0479">Metal-binding</keyword>
<evidence type="ECO:0000256" key="4">
    <source>
        <dbReference type="PROSITE-ProRule" id="PRU00432"/>
    </source>
</evidence>
<evidence type="ECO:0000256" key="3">
    <source>
        <dbReference type="ARBA" id="ARBA00022833"/>
    </source>
</evidence>
<dbReference type="EMBL" id="JABFTP020000001">
    <property type="protein sequence ID" value="KAL3266721.1"/>
    <property type="molecule type" value="Genomic_DNA"/>
</dbReference>
<evidence type="ECO:0000313" key="8">
    <source>
        <dbReference type="Proteomes" id="UP001516400"/>
    </source>
</evidence>
<comment type="caution">
    <text evidence="7">The sequence shown here is derived from an EMBL/GenBank/DDBJ whole genome shotgun (WGS) entry which is preliminary data.</text>
</comment>
<feature type="domain" description="PH" evidence="6">
    <location>
        <begin position="1"/>
        <end position="73"/>
    </location>
</feature>
<name>A0ABD2MK05_9CUCU</name>
<keyword evidence="3" id="KW-0862">Zinc</keyword>
<proteinExistence type="predicted"/>
<dbReference type="GO" id="GO:0008270">
    <property type="term" value="F:zinc ion binding"/>
    <property type="evidence" value="ECO:0007669"/>
    <property type="project" value="UniProtKB-KW"/>
</dbReference>
<organism evidence="7 8">
    <name type="scientific">Cryptolaemus montrouzieri</name>
    <dbReference type="NCBI Taxonomy" id="559131"/>
    <lineage>
        <taxon>Eukaryota</taxon>
        <taxon>Metazoa</taxon>
        <taxon>Ecdysozoa</taxon>
        <taxon>Arthropoda</taxon>
        <taxon>Hexapoda</taxon>
        <taxon>Insecta</taxon>
        <taxon>Pterygota</taxon>
        <taxon>Neoptera</taxon>
        <taxon>Endopterygota</taxon>
        <taxon>Coleoptera</taxon>
        <taxon>Polyphaga</taxon>
        <taxon>Cucujiformia</taxon>
        <taxon>Coccinelloidea</taxon>
        <taxon>Coccinellidae</taxon>
        <taxon>Scymninae</taxon>
        <taxon>Scymnini</taxon>
        <taxon>Cryptolaemus</taxon>
    </lineage>
</organism>
<dbReference type="InterPro" id="IPR011993">
    <property type="entry name" value="PH-like_dom_sf"/>
</dbReference>
<evidence type="ECO:0000259" key="6">
    <source>
        <dbReference type="PROSITE" id="PS50003"/>
    </source>
</evidence>
<keyword evidence="2 4" id="KW-0863">Zinc-finger</keyword>
<evidence type="ECO:0000256" key="5">
    <source>
        <dbReference type="SAM" id="MobiDB-lite"/>
    </source>
</evidence>
<protein>
    <recommendedName>
        <fullName evidence="6">PH domain-containing protein</fullName>
    </recommendedName>
</protein>
<evidence type="ECO:0000313" key="7">
    <source>
        <dbReference type="EMBL" id="KAL3266721.1"/>
    </source>
</evidence>
<sequence length="144" mass="16818">MFKRKEKGRVELQQIHSIEAALVASNSEEIGLQGELFAFQIGYQADNDYTLYLLAFKDEDRIDWILALRQACVKNKNLRNRYHFGIWNGKKWNCCRNNGRDSLGCENSTTWRNNQDSNESKDKDKDSDKENNSIKTVCLRDLSY</sequence>
<dbReference type="Proteomes" id="UP001516400">
    <property type="component" value="Unassembled WGS sequence"/>
</dbReference>
<accession>A0ABD2MK05</accession>
<dbReference type="InterPro" id="IPR001849">
    <property type="entry name" value="PH_domain"/>
</dbReference>
<reference evidence="7 8" key="1">
    <citation type="journal article" date="2021" name="BMC Biol.">
        <title>Horizontally acquired antibacterial genes associated with adaptive radiation of ladybird beetles.</title>
        <authorList>
            <person name="Li H.S."/>
            <person name="Tang X.F."/>
            <person name="Huang Y.H."/>
            <person name="Xu Z.Y."/>
            <person name="Chen M.L."/>
            <person name="Du X.Y."/>
            <person name="Qiu B.Y."/>
            <person name="Chen P.T."/>
            <person name="Zhang W."/>
            <person name="Slipinski A."/>
            <person name="Escalona H.E."/>
            <person name="Waterhouse R.M."/>
            <person name="Zwick A."/>
            <person name="Pang H."/>
        </authorList>
    </citation>
    <scope>NUCLEOTIDE SEQUENCE [LARGE SCALE GENOMIC DNA]</scope>
    <source>
        <strain evidence="7">SYSU2018</strain>
    </source>
</reference>